<dbReference type="PANTHER" id="PTHR47506:SF1">
    <property type="entry name" value="HTH-TYPE TRANSCRIPTIONAL REGULATOR YJDC"/>
    <property type="match status" value="1"/>
</dbReference>
<evidence type="ECO:0000313" key="7">
    <source>
        <dbReference type="Proteomes" id="UP000831113"/>
    </source>
</evidence>
<evidence type="ECO:0000256" key="4">
    <source>
        <dbReference type="PROSITE-ProRule" id="PRU00335"/>
    </source>
</evidence>
<accession>A0ABY4CSN0</accession>
<dbReference type="SUPFAM" id="SSF48498">
    <property type="entry name" value="Tetracyclin repressor-like, C-terminal domain"/>
    <property type="match status" value="1"/>
</dbReference>
<keyword evidence="2 4" id="KW-0238">DNA-binding</keyword>
<evidence type="ECO:0000256" key="3">
    <source>
        <dbReference type="ARBA" id="ARBA00023163"/>
    </source>
</evidence>
<dbReference type="Gene3D" id="1.10.10.60">
    <property type="entry name" value="Homeodomain-like"/>
    <property type="match status" value="1"/>
</dbReference>
<dbReference type="InterPro" id="IPR009057">
    <property type="entry name" value="Homeodomain-like_sf"/>
</dbReference>
<keyword evidence="3" id="KW-0804">Transcription</keyword>
<protein>
    <submittedName>
        <fullName evidence="6">TetR/AcrR family transcriptional regulator</fullName>
    </submittedName>
</protein>
<gene>
    <name evidence="6" type="ORF">MTX78_13045</name>
</gene>
<dbReference type="InterPro" id="IPR036271">
    <property type="entry name" value="Tet_transcr_reg_TetR-rel_C_sf"/>
</dbReference>
<dbReference type="PRINTS" id="PR00455">
    <property type="entry name" value="HTHTETR"/>
</dbReference>
<organism evidence="6 7">
    <name type="scientific">Hymenobacter tibetensis</name>
    <dbReference type="NCBI Taxonomy" id="497967"/>
    <lineage>
        <taxon>Bacteria</taxon>
        <taxon>Pseudomonadati</taxon>
        <taxon>Bacteroidota</taxon>
        <taxon>Cytophagia</taxon>
        <taxon>Cytophagales</taxon>
        <taxon>Hymenobacteraceae</taxon>
        <taxon>Hymenobacter</taxon>
    </lineage>
</organism>
<evidence type="ECO:0000313" key="6">
    <source>
        <dbReference type="EMBL" id="UOG73052.1"/>
    </source>
</evidence>
<dbReference type="RefSeq" id="WP_243794831.1">
    <property type="nucleotide sequence ID" value="NZ_CP094669.1"/>
</dbReference>
<dbReference type="InterPro" id="IPR001647">
    <property type="entry name" value="HTH_TetR"/>
</dbReference>
<keyword evidence="1" id="KW-0805">Transcription regulation</keyword>
<reference evidence="6 7" key="1">
    <citation type="submission" date="2022-03" db="EMBL/GenBank/DDBJ databases">
        <title>Hymenobactersp. isolated from the air.</title>
        <authorList>
            <person name="Won M."/>
            <person name="Kwon S.-W."/>
        </authorList>
    </citation>
    <scope>NUCLEOTIDE SEQUENCE [LARGE SCALE GENOMIC DNA]</scope>
    <source>
        <strain evidence="6 7">KACC 21982</strain>
    </source>
</reference>
<feature type="DNA-binding region" description="H-T-H motif" evidence="4">
    <location>
        <begin position="40"/>
        <end position="59"/>
    </location>
</feature>
<evidence type="ECO:0000256" key="1">
    <source>
        <dbReference type="ARBA" id="ARBA00023015"/>
    </source>
</evidence>
<dbReference type="Pfam" id="PF00440">
    <property type="entry name" value="TetR_N"/>
    <property type="match status" value="1"/>
</dbReference>
<dbReference type="SUPFAM" id="SSF46689">
    <property type="entry name" value="Homeodomain-like"/>
    <property type="match status" value="1"/>
</dbReference>
<sequence length="207" mass="23116">MLPHSLSAPVSPQSKEDAIRESVMQAAQHLFQQHGLDKVTLEDVAKAIGKGKSTLYYYYKSKEEIFTAVMSREIDNVITQVAEAVAHASTAEEKLFSFCATKLCALRKKLALYNIVCSEMNTQAEFGCMMRQRYFKRESVLLKGIITFGIARGELQAMSEQDLNTLVFVVLSGLHGLEMEMLVNDNFDMLDSSIALLTRTLIHGIKA</sequence>
<dbReference type="Gene3D" id="1.10.357.10">
    <property type="entry name" value="Tetracycline Repressor, domain 2"/>
    <property type="match status" value="1"/>
</dbReference>
<evidence type="ECO:0000259" key="5">
    <source>
        <dbReference type="PROSITE" id="PS50977"/>
    </source>
</evidence>
<dbReference type="PANTHER" id="PTHR47506">
    <property type="entry name" value="TRANSCRIPTIONAL REGULATORY PROTEIN"/>
    <property type="match status" value="1"/>
</dbReference>
<keyword evidence="7" id="KW-1185">Reference proteome</keyword>
<proteinExistence type="predicted"/>
<dbReference type="PROSITE" id="PS50977">
    <property type="entry name" value="HTH_TETR_2"/>
    <property type="match status" value="1"/>
</dbReference>
<dbReference type="Proteomes" id="UP000831113">
    <property type="component" value="Chromosome"/>
</dbReference>
<name>A0ABY4CSN0_9BACT</name>
<feature type="domain" description="HTH tetR-type" evidence="5">
    <location>
        <begin position="17"/>
        <end position="77"/>
    </location>
</feature>
<evidence type="ECO:0000256" key="2">
    <source>
        <dbReference type="ARBA" id="ARBA00023125"/>
    </source>
</evidence>
<dbReference type="EMBL" id="CP094669">
    <property type="protein sequence ID" value="UOG73052.1"/>
    <property type="molecule type" value="Genomic_DNA"/>
</dbReference>